<keyword evidence="2" id="KW-0067">ATP-binding</keyword>
<dbReference type="OrthoDB" id="3516932at2"/>
<evidence type="ECO:0000256" key="1">
    <source>
        <dbReference type="ARBA" id="ARBA00022741"/>
    </source>
</evidence>
<feature type="modified residue" description="4-aspartylphosphate" evidence="6">
    <location>
        <position position="56"/>
    </location>
</feature>
<dbReference type="InterPro" id="IPR002078">
    <property type="entry name" value="Sigma_54_int"/>
</dbReference>
<keyword evidence="5" id="KW-0804">Transcription</keyword>
<evidence type="ECO:0000259" key="8">
    <source>
        <dbReference type="PROSITE" id="PS50110"/>
    </source>
</evidence>
<dbReference type="KEGG" id="ccah:DWG20_05260"/>
<dbReference type="Pfam" id="PF00072">
    <property type="entry name" value="Response_reg"/>
    <property type="match status" value="1"/>
</dbReference>
<name>A0A345Y4N5_9NEIS</name>
<evidence type="ECO:0000256" key="5">
    <source>
        <dbReference type="ARBA" id="ARBA00023163"/>
    </source>
</evidence>
<dbReference type="PANTHER" id="PTHR32071">
    <property type="entry name" value="TRANSCRIPTIONAL REGULATORY PROTEIN"/>
    <property type="match status" value="1"/>
</dbReference>
<dbReference type="CDD" id="cd00009">
    <property type="entry name" value="AAA"/>
    <property type="match status" value="1"/>
</dbReference>
<keyword evidence="6" id="KW-0597">Phosphoprotein</keyword>
<dbReference type="GO" id="GO:0005524">
    <property type="term" value="F:ATP binding"/>
    <property type="evidence" value="ECO:0007669"/>
    <property type="project" value="UniProtKB-KW"/>
</dbReference>
<dbReference type="SMART" id="SM00448">
    <property type="entry name" value="REC"/>
    <property type="match status" value="1"/>
</dbReference>
<dbReference type="InterPro" id="IPR002197">
    <property type="entry name" value="HTH_Fis"/>
</dbReference>
<dbReference type="FunFam" id="3.40.50.300:FF:000006">
    <property type="entry name" value="DNA-binding transcriptional regulator NtrC"/>
    <property type="match status" value="1"/>
</dbReference>
<keyword evidence="1" id="KW-0547">Nucleotide-binding</keyword>
<dbReference type="Proteomes" id="UP000254537">
    <property type="component" value="Chromosome"/>
</dbReference>
<dbReference type="SUPFAM" id="SSF46689">
    <property type="entry name" value="Homeodomain-like"/>
    <property type="match status" value="1"/>
</dbReference>
<dbReference type="GO" id="GO:0043565">
    <property type="term" value="F:sequence-specific DNA binding"/>
    <property type="evidence" value="ECO:0007669"/>
    <property type="project" value="InterPro"/>
</dbReference>
<dbReference type="InterPro" id="IPR003593">
    <property type="entry name" value="AAA+_ATPase"/>
</dbReference>
<keyword evidence="3" id="KW-0805">Transcription regulation</keyword>
<proteinExistence type="predicted"/>
<evidence type="ECO:0000256" key="3">
    <source>
        <dbReference type="ARBA" id="ARBA00023015"/>
    </source>
</evidence>
<dbReference type="InterPro" id="IPR025943">
    <property type="entry name" value="Sigma_54_int_dom_ATP-bd_2"/>
</dbReference>
<feature type="domain" description="Response regulatory" evidence="8">
    <location>
        <begin position="7"/>
        <end position="121"/>
    </location>
</feature>
<dbReference type="Gene3D" id="3.40.50.300">
    <property type="entry name" value="P-loop containing nucleotide triphosphate hydrolases"/>
    <property type="match status" value="1"/>
</dbReference>
<dbReference type="Gene3D" id="3.40.50.2300">
    <property type="match status" value="1"/>
</dbReference>
<dbReference type="Pfam" id="PF25601">
    <property type="entry name" value="AAA_lid_14"/>
    <property type="match status" value="1"/>
</dbReference>
<dbReference type="GO" id="GO:0000160">
    <property type="term" value="P:phosphorelay signal transduction system"/>
    <property type="evidence" value="ECO:0007669"/>
    <property type="project" value="InterPro"/>
</dbReference>
<evidence type="ECO:0000256" key="4">
    <source>
        <dbReference type="ARBA" id="ARBA00023125"/>
    </source>
</evidence>
<evidence type="ECO:0000313" key="9">
    <source>
        <dbReference type="EMBL" id="AXK38887.1"/>
    </source>
</evidence>
<evidence type="ECO:0000259" key="7">
    <source>
        <dbReference type="PROSITE" id="PS50045"/>
    </source>
</evidence>
<dbReference type="InterPro" id="IPR001789">
    <property type="entry name" value="Sig_transdc_resp-reg_receiver"/>
</dbReference>
<organism evidence="9 10">
    <name type="scientific">Crenobacter cavernae</name>
    <dbReference type="NCBI Taxonomy" id="2290923"/>
    <lineage>
        <taxon>Bacteria</taxon>
        <taxon>Pseudomonadati</taxon>
        <taxon>Pseudomonadota</taxon>
        <taxon>Betaproteobacteria</taxon>
        <taxon>Neisseriales</taxon>
        <taxon>Neisseriaceae</taxon>
        <taxon>Crenobacter</taxon>
    </lineage>
</organism>
<evidence type="ECO:0000313" key="10">
    <source>
        <dbReference type="Proteomes" id="UP000254537"/>
    </source>
</evidence>
<dbReference type="PANTHER" id="PTHR32071:SF100">
    <property type="entry name" value="RESPONSE REGULATOR PROTEIN PILR"/>
    <property type="match status" value="1"/>
</dbReference>
<evidence type="ECO:0000256" key="6">
    <source>
        <dbReference type="PROSITE-ProRule" id="PRU00169"/>
    </source>
</evidence>
<reference evidence="9 10" key="1">
    <citation type="submission" date="2018-07" db="EMBL/GenBank/DDBJ databases">
        <title>Crenobacter cavernae sp. nov., isolated from a karst cave.</title>
        <authorList>
            <person name="Zhu H."/>
        </authorList>
    </citation>
    <scope>NUCLEOTIDE SEQUENCE [LARGE SCALE GENOMIC DNA]</scope>
    <source>
        <strain evidence="9 10">K1W11S-77</strain>
    </source>
</reference>
<dbReference type="SUPFAM" id="SSF52540">
    <property type="entry name" value="P-loop containing nucleoside triphosphate hydrolases"/>
    <property type="match status" value="1"/>
</dbReference>
<dbReference type="SUPFAM" id="SSF52172">
    <property type="entry name" value="CheY-like"/>
    <property type="match status" value="1"/>
</dbReference>
<dbReference type="GO" id="GO:0006355">
    <property type="term" value="P:regulation of DNA-templated transcription"/>
    <property type="evidence" value="ECO:0007669"/>
    <property type="project" value="InterPro"/>
</dbReference>
<dbReference type="SMART" id="SM00382">
    <property type="entry name" value="AAA"/>
    <property type="match status" value="1"/>
</dbReference>
<dbReference type="PROSITE" id="PS50045">
    <property type="entry name" value="SIGMA54_INTERACT_4"/>
    <property type="match status" value="1"/>
</dbReference>
<feature type="domain" description="Sigma-54 factor interaction" evidence="7">
    <location>
        <begin position="136"/>
        <end position="363"/>
    </location>
</feature>
<dbReference type="AlphaFoldDB" id="A0A345Y4N5"/>
<protein>
    <submittedName>
        <fullName evidence="9">Sigma-54-dependent Fis family transcriptional regulator</fullName>
    </submittedName>
</protein>
<keyword evidence="4" id="KW-0238">DNA-binding</keyword>
<dbReference type="InterPro" id="IPR025944">
    <property type="entry name" value="Sigma_54_int_dom_CS"/>
</dbReference>
<dbReference type="PROSITE" id="PS00688">
    <property type="entry name" value="SIGMA54_INTERACT_3"/>
    <property type="match status" value="1"/>
</dbReference>
<dbReference type="PROSITE" id="PS50110">
    <property type="entry name" value="RESPONSE_REGULATORY"/>
    <property type="match status" value="1"/>
</dbReference>
<dbReference type="InterPro" id="IPR058031">
    <property type="entry name" value="AAA_lid_NorR"/>
</dbReference>
<accession>A0A345Y4N5</accession>
<dbReference type="InterPro" id="IPR011006">
    <property type="entry name" value="CheY-like_superfamily"/>
</dbReference>
<evidence type="ECO:0000256" key="2">
    <source>
        <dbReference type="ARBA" id="ARBA00022840"/>
    </source>
</evidence>
<dbReference type="Gene3D" id="1.10.10.60">
    <property type="entry name" value="Homeodomain-like"/>
    <property type="match status" value="1"/>
</dbReference>
<sequence>MRKRLPRVLVIDDEPDLRELVELTLIKMGLEVTTAGCVADAKQSLAEHDFDLALTDMRLSDGEGLEVVRHIVDAGLDVPVAVITAYGSAENAVAAMKAGAFDYLAKPVGLANLRSLVRSALSLGDPVAAAASSDGLIGEAPAMQEVKALIAKIAKSQAAITIEGESGTGKERAARLIHSESARAAGPFVPVNCGAIPDTLVEAEFFGYKKGAFTGADADRDGFFQAADGGTLFLDEVGDLPLAMQVKLLRAIQEKKVRRLGNHGEEPVDVRIVCASHKKLNELVDAGAFRQDLYYRLNVISLKMPPLRELREDVPRLIGHLLERFAAGGERPRLSPAAVQALLAYHYPGNVRELENIVERAVALSGGALIEPIDLQLATSSADPDVAPALASGEALQDYLDRVEREAIVRALEATRFNRTQAAKNLGVSFRSLRYRLERLGIK</sequence>
<dbReference type="Pfam" id="PF00158">
    <property type="entry name" value="Sigma54_activat"/>
    <property type="match status" value="1"/>
</dbReference>
<dbReference type="PRINTS" id="PR01590">
    <property type="entry name" value="HTHFIS"/>
</dbReference>
<dbReference type="InterPro" id="IPR009057">
    <property type="entry name" value="Homeodomain-like_sf"/>
</dbReference>
<gene>
    <name evidence="9" type="ORF">DWG20_05260</name>
</gene>
<dbReference type="Gene3D" id="1.10.8.60">
    <property type="match status" value="1"/>
</dbReference>
<dbReference type="InterPro" id="IPR027417">
    <property type="entry name" value="P-loop_NTPase"/>
</dbReference>
<dbReference type="EMBL" id="CP031337">
    <property type="protein sequence ID" value="AXK38887.1"/>
    <property type="molecule type" value="Genomic_DNA"/>
</dbReference>
<dbReference type="PROSITE" id="PS00676">
    <property type="entry name" value="SIGMA54_INTERACT_2"/>
    <property type="match status" value="1"/>
</dbReference>
<dbReference type="RefSeq" id="WP_115432822.1">
    <property type="nucleotide sequence ID" value="NZ_CP031337.1"/>
</dbReference>
<dbReference type="Pfam" id="PF02954">
    <property type="entry name" value="HTH_8"/>
    <property type="match status" value="1"/>
</dbReference>